<accession>A0A1H8VMA8</accession>
<dbReference type="OrthoDB" id="1633991at2"/>
<dbReference type="InterPro" id="IPR051541">
    <property type="entry name" value="PTS_SugarTrans_NitroReg"/>
</dbReference>
<organism evidence="2 3">
    <name type="scientific">Propionispora vibrioides</name>
    <dbReference type="NCBI Taxonomy" id="112903"/>
    <lineage>
        <taxon>Bacteria</taxon>
        <taxon>Bacillati</taxon>
        <taxon>Bacillota</taxon>
        <taxon>Negativicutes</taxon>
        <taxon>Selenomonadales</taxon>
        <taxon>Sporomusaceae</taxon>
        <taxon>Propionispora</taxon>
    </lineage>
</organism>
<dbReference type="Pfam" id="PF00359">
    <property type="entry name" value="PTS_EIIA_2"/>
    <property type="match status" value="1"/>
</dbReference>
<gene>
    <name evidence="2" type="ORF">SAMN04490178_11215</name>
</gene>
<dbReference type="PANTHER" id="PTHR47738">
    <property type="entry name" value="PTS SYSTEM FRUCTOSE-LIKE EIIA COMPONENT-RELATED"/>
    <property type="match status" value="1"/>
</dbReference>
<evidence type="ECO:0000313" key="2">
    <source>
        <dbReference type="EMBL" id="SEP16529.1"/>
    </source>
</evidence>
<feature type="domain" description="PTS EIIA type-2" evidence="1">
    <location>
        <begin position="1"/>
        <end position="147"/>
    </location>
</feature>
<dbReference type="InterPro" id="IPR016152">
    <property type="entry name" value="PTrfase/Anion_transptr"/>
</dbReference>
<dbReference type="RefSeq" id="WP_091747021.1">
    <property type="nucleotide sequence ID" value="NZ_FODY01000012.1"/>
</dbReference>
<evidence type="ECO:0000313" key="3">
    <source>
        <dbReference type="Proteomes" id="UP000198847"/>
    </source>
</evidence>
<dbReference type="SUPFAM" id="SSF55804">
    <property type="entry name" value="Phoshotransferase/anion transport protein"/>
    <property type="match status" value="1"/>
</dbReference>
<keyword evidence="3" id="KW-1185">Reference proteome</keyword>
<dbReference type="Proteomes" id="UP000198847">
    <property type="component" value="Unassembled WGS sequence"/>
</dbReference>
<name>A0A1H8VMA8_9FIRM</name>
<dbReference type="PROSITE" id="PS51094">
    <property type="entry name" value="PTS_EIIA_TYPE_2"/>
    <property type="match status" value="1"/>
</dbReference>
<dbReference type="AlphaFoldDB" id="A0A1H8VMA8"/>
<dbReference type="STRING" id="112903.SAMN04490178_11215"/>
<dbReference type="EMBL" id="FODY01000012">
    <property type="protein sequence ID" value="SEP16529.1"/>
    <property type="molecule type" value="Genomic_DNA"/>
</dbReference>
<dbReference type="InterPro" id="IPR002178">
    <property type="entry name" value="PTS_EIIA_type-2_dom"/>
</dbReference>
<reference evidence="2 3" key="1">
    <citation type="submission" date="2016-10" db="EMBL/GenBank/DDBJ databases">
        <authorList>
            <person name="de Groot N.N."/>
        </authorList>
    </citation>
    <scope>NUCLEOTIDE SEQUENCE [LARGE SCALE GENOMIC DNA]</scope>
    <source>
        <strain evidence="2 3">DSM 13305</strain>
    </source>
</reference>
<dbReference type="CDD" id="cd00211">
    <property type="entry name" value="PTS_IIA_fru"/>
    <property type="match status" value="1"/>
</dbReference>
<protein>
    <submittedName>
        <fullName evidence="2">PTS system IIA component, Gat family</fullName>
    </submittedName>
</protein>
<dbReference type="PANTHER" id="PTHR47738:SF3">
    <property type="entry name" value="PHOSPHOTRANSFERASE SYSTEM MANNITOL_FRUCTOSE-SPECIFIC IIA DOMAIN CONTAINING PROTEIN"/>
    <property type="match status" value="1"/>
</dbReference>
<sequence length="149" mass="16502">MLDADLLVLDLEAETSREVIEHLGRLMKEKEYVKDSYVEAVLTRESTLPTGLSIGNFYVAIPHTDSNHVNRSTIGLAALKKPVAFHSMINPEESLAVELVFLLAIKDPGMQVQTLKNLMAVFQNKELLMALKAAKTREQAAELLQSLAV</sequence>
<dbReference type="Gene3D" id="3.40.930.10">
    <property type="entry name" value="Mannitol-specific EII, Chain A"/>
    <property type="match status" value="1"/>
</dbReference>
<proteinExistence type="predicted"/>
<evidence type="ECO:0000259" key="1">
    <source>
        <dbReference type="PROSITE" id="PS51094"/>
    </source>
</evidence>